<name>A0A0C9M1B3_SPHPI</name>
<dbReference type="AlphaFoldDB" id="A0A0C9M1B3"/>
<proteinExistence type="predicted"/>
<evidence type="ECO:0000313" key="3">
    <source>
        <dbReference type="Proteomes" id="UP000032025"/>
    </source>
</evidence>
<organism evidence="2 3">
    <name type="scientific">Sphingomonas paucimobilis NBRC 13935</name>
    <dbReference type="NCBI Taxonomy" id="1219050"/>
    <lineage>
        <taxon>Bacteria</taxon>
        <taxon>Pseudomonadati</taxon>
        <taxon>Pseudomonadota</taxon>
        <taxon>Alphaproteobacteria</taxon>
        <taxon>Sphingomonadales</taxon>
        <taxon>Sphingomonadaceae</taxon>
        <taxon>Sphingomonas</taxon>
    </lineage>
</organism>
<sequence>MYWAIRKRFSRSPDRFGSLDRGAPYLQHGDHDDGRQHAVHRPGGVDGWDQRGLFRQWAHLLHGEIVQWLAALFGKGVPGNADAQRRIQIARLDAVGDIAPLGSQRG</sequence>
<dbReference type="Proteomes" id="UP000032025">
    <property type="component" value="Unassembled WGS sequence"/>
</dbReference>
<comment type="caution">
    <text evidence="2">The sequence shown here is derived from an EMBL/GenBank/DDBJ whole genome shotgun (WGS) entry which is preliminary data.</text>
</comment>
<feature type="region of interest" description="Disordered" evidence="1">
    <location>
        <begin position="15"/>
        <end position="43"/>
    </location>
</feature>
<keyword evidence="3" id="KW-1185">Reference proteome</keyword>
<protein>
    <submittedName>
        <fullName evidence="2">DNA, contig: SP614</fullName>
    </submittedName>
</protein>
<dbReference type="RefSeq" id="WP_007403519.1">
    <property type="nucleotide sequence ID" value="NZ_BBJS01000014.1"/>
</dbReference>
<evidence type="ECO:0000256" key="1">
    <source>
        <dbReference type="SAM" id="MobiDB-lite"/>
    </source>
</evidence>
<evidence type="ECO:0000313" key="2">
    <source>
        <dbReference type="EMBL" id="GAN13220.1"/>
    </source>
</evidence>
<gene>
    <name evidence="2" type="ORF">SP6_14_03800</name>
</gene>
<dbReference type="GeneID" id="78529020"/>
<accession>A0A0C9M1B3</accession>
<reference evidence="2 3" key="1">
    <citation type="submission" date="2014-08" db="EMBL/GenBank/DDBJ databases">
        <title>Whole genome shotgun sequence of Sphingomonas paucimobilis NBRC 13935.</title>
        <authorList>
            <person name="Hosoyama A."/>
            <person name="Hashimoto M."/>
            <person name="Hosoyama Y."/>
            <person name="Noguchi M."/>
            <person name="Uohara A."/>
            <person name="Ohji S."/>
            <person name="Katano-Makiyama Y."/>
            <person name="Ichikawa N."/>
            <person name="Kimura A."/>
            <person name="Yamazoe A."/>
            <person name="Fujita N."/>
        </authorList>
    </citation>
    <scope>NUCLEOTIDE SEQUENCE [LARGE SCALE GENOMIC DNA]</scope>
    <source>
        <strain evidence="2 3">NBRC 13935</strain>
    </source>
</reference>
<dbReference type="EMBL" id="BBJS01000014">
    <property type="protein sequence ID" value="GAN13220.1"/>
    <property type="molecule type" value="Genomic_DNA"/>
</dbReference>